<evidence type="ECO:0000256" key="2">
    <source>
        <dbReference type="ARBA" id="ARBA00004496"/>
    </source>
</evidence>
<dbReference type="PANTHER" id="PTHR15651:SF7">
    <property type="entry name" value="ARMADILLO REPEAT-CONTAINING PROTEIN 8"/>
    <property type="match status" value="1"/>
</dbReference>
<feature type="region of interest" description="Disordered" evidence="6">
    <location>
        <begin position="755"/>
        <end position="790"/>
    </location>
</feature>
<comment type="subcellular location">
    <subcellularLocation>
        <location evidence="2">Cytoplasm</location>
    </subcellularLocation>
    <subcellularLocation>
        <location evidence="1">Nucleus</location>
    </subcellularLocation>
</comment>
<evidence type="ECO:0000256" key="3">
    <source>
        <dbReference type="ARBA" id="ARBA00022490"/>
    </source>
</evidence>
<keyword evidence="4" id="KW-0677">Repeat</keyword>
<comment type="caution">
    <text evidence="7">The sequence shown here is derived from an EMBL/GenBank/DDBJ whole genome shotgun (WGS) entry which is preliminary data.</text>
</comment>
<protein>
    <submittedName>
        <fullName evidence="7">Armadillo repeat protein</fullName>
    </submittedName>
</protein>
<reference evidence="7" key="1">
    <citation type="journal article" date="2021" name="Nat. Commun.">
        <title>Genetic determinants of endophytism in the Arabidopsis root mycobiome.</title>
        <authorList>
            <person name="Mesny F."/>
            <person name="Miyauchi S."/>
            <person name="Thiergart T."/>
            <person name="Pickel B."/>
            <person name="Atanasova L."/>
            <person name="Karlsson M."/>
            <person name="Huettel B."/>
            <person name="Barry K.W."/>
            <person name="Haridas S."/>
            <person name="Chen C."/>
            <person name="Bauer D."/>
            <person name="Andreopoulos W."/>
            <person name="Pangilinan J."/>
            <person name="LaButti K."/>
            <person name="Riley R."/>
            <person name="Lipzen A."/>
            <person name="Clum A."/>
            <person name="Drula E."/>
            <person name="Henrissat B."/>
            <person name="Kohler A."/>
            <person name="Grigoriev I.V."/>
            <person name="Martin F.M."/>
            <person name="Hacquard S."/>
        </authorList>
    </citation>
    <scope>NUCLEOTIDE SEQUENCE</scope>
    <source>
        <strain evidence="7">MPI-CAGE-AT-0016</strain>
    </source>
</reference>
<feature type="compositionally biased region" description="Basic and acidic residues" evidence="6">
    <location>
        <begin position="594"/>
        <end position="603"/>
    </location>
</feature>
<evidence type="ECO:0000256" key="6">
    <source>
        <dbReference type="SAM" id="MobiDB-lite"/>
    </source>
</evidence>
<dbReference type="InterPro" id="IPR011989">
    <property type="entry name" value="ARM-like"/>
</dbReference>
<dbReference type="AlphaFoldDB" id="A0A8K0THM6"/>
<evidence type="ECO:0000256" key="1">
    <source>
        <dbReference type="ARBA" id="ARBA00004123"/>
    </source>
</evidence>
<keyword evidence="3" id="KW-0963">Cytoplasm</keyword>
<accession>A0A8K0THM6</accession>
<evidence type="ECO:0000256" key="4">
    <source>
        <dbReference type="ARBA" id="ARBA00022737"/>
    </source>
</evidence>
<dbReference type="PANTHER" id="PTHR15651">
    <property type="entry name" value="ARMADILLO REPEAT-CONTAINING PROTEIN 8"/>
    <property type="match status" value="1"/>
</dbReference>
<dbReference type="Proteomes" id="UP000813385">
    <property type="component" value="Unassembled WGS sequence"/>
</dbReference>
<name>A0A8K0THM6_9PEZI</name>
<dbReference type="GO" id="GO:0043161">
    <property type="term" value="P:proteasome-mediated ubiquitin-dependent protein catabolic process"/>
    <property type="evidence" value="ECO:0007669"/>
    <property type="project" value="TreeGrafter"/>
</dbReference>
<dbReference type="SUPFAM" id="SSF48371">
    <property type="entry name" value="ARM repeat"/>
    <property type="match status" value="2"/>
</dbReference>
<feature type="region of interest" description="Disordered" evidence="6">
    <location>
        <begin position="588"/>
        <end position="607"/>
    </location>
</feature>
<keyword evidence="8" id="KW-1185">Reference proteome</keyword>
<dbReference type="GO" id="GO:0005737">
    <property type="term" value="C:cytoplasm"/>
    <property type="evidence" value="ECO:0007669"/>
    <property type="project" value="UniProtKB-SubCell"/>
</dbReference>
<evidence type="ECO:0000313" key="8">
    <source>
        <dbReference type="Proteomes" id="UP000813385"/>
    </source>
</evidence>
<dbReference type="EMBL" id="JAGPXD010000002">
    <property type="protein sequence ID" value="KAH7366846.1"/>
    <property type="molecule type" value="Genomic_DNA"/>
</dbReference>
<dbReference type="GO" id="GO:0005634">
    <property type="term" value="C:nucleus"/>
    <property type="evidence" value="ECO:0007669"/>
    <property type="project" value="UniProtKB-SubCell"/>
</dbReference>
<feature type="compositionally biased region" description="Acidic residues" evidence="6">
    <location>
        <begin position="767"/>
        <end position="777"/>
    </location>
</feature>
<dbReference type="SMART" id="SM00185">
    <property type="entry name" value="ARM"/>
    <property type="match status" value="5"/>
</dbReference>
<gene>
    <name evidence="7" type="ORF">B0T11DRAFT_237116</name>
</gene>
<evidence type="ECO:0000256" key="5">
    <source>
        <dbReference type="ARBA" id="ARBA00023242"/>
    </source>
</evidence>
<organism evidence="7 8">
    <name type="scientific">Plectosphaerella cucumerina</name>
    <dbReference type="NCBI Taxonomy" id="40658"/>
    <lineage>
        <taxon>Eukaryota</taxon>
        <taxon>Fungi</taxon>
        <taxon>Dikarya</taxon>
        <taxon>Ascomycota</taxon>
        <taxon>Pezizomycotina</taxon>
        <taxon>Sordariomycetes</taxon>
        <taxon>Hypocreomycetidae</taxon>
        <taxon>Glomerellales</taxon>
        <taxon>Plectosphaerellaceae</taxon>
        <taxon>Plectosphaerella</taxon>
    </lineage>
</organism>
<evidence type="ECO:0000313" key="7">
    <source>
        <dbReference type="EMBL" id="KAH7366846.1"/>
    </source>
</evidence>
<proteinExistence type="predicted"/>
<dbReference type="OrthoDB" id="5559898at2759"/>
<dbReference type="GO" id="GO:0034657">
    <property type="term" value="C:GID complex"/>
    <property type="evidence" value="ECO:0007669"/>
    <property type="project" value="TreeGrafter"/>
</dbReference>
<dbReference type="InterPro" id="IPR000225">
    <property type="entry name" value="Armadillo"/>
</dbReference>
<dbReference type="Gene3D" id="1.25.10.10">
    <property type="entry name" value="Leucine-rich Repeat Variant"/>
    <property type="match status" value="3"/>
</dbReference>
<keyword evidence="5" id="KW-0539">Nucleus</keyword>
<dbReference type="InterPro" id="IPR016024">
    <property type="entry name" value="ARM-type_fold"/>
</dbReference>
<dbReference type="InterPro" id="IPR038739">
    <property type="entry name" value="ARMC8/Vid28"/>
</dbReference>
<sequence length="1028" mass="110821">MARDSGAPLLAYIRNAKTHSEQAAALRSLKNDIVGHAQRKEAWLVQGALEPVVALARSSSKTTGAKPGRPAESLALGDEETVRLQALQVLGSFASGGTSFFSALVASGAVPAILSNISPESNPPPVVLAAIKTLTGFTNTCADPSETQALAEELFQPPHIQSLAGICTRSREWKTQTLQNPVTLVATLISRLCHDESHALALAESDLLDHLATELAAFAVDGGHVIPGADILGKVDGRLRYIPEPSPAGASLAAVLEALTAIVSDSKYRAYRLLYSPAILAAFPGFELATSRALLGMGDPSDDWIESHFGIGAMDTLLPAPPRQASRGPGRRLQQLGFMGGGETTPAFTRPAPTSKFGQGLSVIDVSRFDTPCIGIGEEAEVQRAPLISWLILLVRTRNDIERLMAASLLTSLFKSGLEIRQLREPSVGLLIVPVLVDMLQGSDAAARAHPQSLVDKRTRTAWKILETTPAVISRLITDSEPLQTVAYDCGAVTILAKLLKEAYEPVSDSAYLKTWSPTPDTGMDVESDSAACRLGPRTYPPLLAHRIKLRESTLKAIGSLAGGKEDYRKAFMEQDIMPYLVQSLSVNPCKPSTPRERPRGDEPDGPVVDALTSAYGHNPLSVIIAACHAVRAHSRSISILRTHLVDHNVAIPVLRFLKHPDVDVQVAASAAICNLVTEVSPTREILAQHGVMALLCEHAHSHTAALRLNALWALKHFVTAASPTVKRQCLEQLQSGWLVRLVCDDTEDEALYRSKQEAAGGADGRDDPDGDVEMDQNELMTSSKSWPGAAGIPRDAEGKPAAWALQAEARKAAFRDVEVNPQRRARNDDVAIQEQGLDLIRNLIPASGASSSAELTSESTDMIDYLFLELGQDRFFDILAKKLQAKVLRGGARRGSSTAQGGAAAGEARILYPQAKIVEAVIYILVHIAASVPHHRQLVIAQPALLKLLGNHFSSRDKEVREALCHLMSNLTWQDDDDDGQACSLRARELKKLGMLSKLEALEDDPELNVRERAKTAIWQMKQATSQ</sequence>